<evidence type="ECO:0000313" key="3">
    <source>
        <dbReference type="Proteomes" id="UP000243459"/>
    </source>
</evidence>
<sequence length="162" mass="18604">CYIKMGSHWLASDLLWKNYFLANVKLALFNDWLFFDEKVDNIMNIEPAMLLMVNSLPQYVDITHTLLEFLFLLVDNYDVHRKEMIVWGAATSFGILVRKGVIRSLEPLISCSLLSPLLRERLSTFVSTSNLISCSLLSPLLRERLSTFVSTSNLKSCYEGFI</sequence>
<dbReference type="InterPro" id="IPR019333">
    <property type="entry name" value="INTS3_N"/>
</dbReference>
<dbReference type="GO" id="GO:0005737">
    <property type="term" value="C:cytoplasm"/>
    <property type="evidence" value="ECO:0007669"/>
    <property type="project" value="TreeGrafter"/>
</dbReference>
<keyword evidence="3" id="KW-1185">Reference proteome</keyword>
<evidence type="ECO:0000259" key="1">
    <source>
        <dbReference type="Pfam" id="PF10189"/>
    </source>
</evidence>
<organism evidence="2 3">
    <name type="scientific">Asparagus officinalis</name>
    <name type="common">Garden asparagus</name>
    <dbReference type="NCBI Taxonomy" id="4686"/>
    <lineage>
        <taxon>Eukaryota</taxon>
        <taxon>Viridiplantae</taxon>
        <taxon>Streptophyta</taxon>
        <taxon>Embryophyta</taxon>
        <taxon>Tracheophyta</taxon>
        <taxon>Spermatophyta</taxon>
        <taxon>Magnoliopsida</taxon>
        <taxon>Liliopsida</taxon>
        <taxon>Asparagales</taxon>
        <taxon>Asparagaceae</taxon>
        <taxon>Asparagoideae</taxon>
        <taxon>Asparagus</taxon>
    </lineage>
</organism>
<accession>A0A5P1E7C6</accession>
<dbReference type="EMBL" id="CM007389">
    <property type="protein sequence ID" value="ONK58460.1"/>
    <property type="molecule type" value="Genomic_DNA"/>
</dbReference>
<evidence type="ECO:0000313" key="2">
    <source>
        <dbReference type="EMBL" id="ONK58460.1"/>
    </source>
</evidence>
<feature type="non-terminal residue" evidence="2">
    <location>
        <position position="1"/>
    </location>
</feature>
<dbReference type="PANTHER" id="PTHR13587">
    <property type="entry name" value="INTEGRATOR COMPLEX SUBUNIT 3"/>
    <property type="match status" value="1"/>
</dbReference>
<gene>
    <name evidence="2" type="ORF">A4U43_C09F13220</name>
</gene>
<dbReference type="Proteomes" id="UP000243459">
    <property type="component" value="Chromosome 9"/>
</dbReference>
<dbReference type="PANTHER" id="PTHR13587:SF7">
    <property type="entry name" value="INTEGRATOR COMPLEX SUBUNIT 3"/>
    <property type="match status" value="1"/>
</dbReference>
<protein>
    <recommendedName>
        <fullName evidence="1">Integrator complex subunit 3 N-terminal domain-containing protein</fullName>
    </recommendedName>
</protein>
<reference evidence="3" key="1">
    <citation type="journal article" date="2017" name="Nat. Commun.">
        <title>The asparagus genome sheds light on the origin and evolution of a young Y chromosome.</title>
        <authorList>
            <person name="Harkess A."/>
            <person name="Zhou J."/>
            <person name="Xu C."/>
            <person name="Bowers J.E."/>
            <person name="Van der Hulst R."/>
            <person name="Ayyampalayam S."/>
            <person name="Mercati F."/>
            <person name="Riccardi P."/>
            <person name="McKain M.R."/>
            <person name="Kakrana A."/>
            <person name="Tang H."/>
            <person name="Ray J."/>
            <person name="Groenendijk J."/>
            <person name="Arikit S."/>
            <person name="Mathioni S.M."/>
            <person name="Nakano M."/>
            <person name="Shan H."/>
            <person name="Telgmann-Rauber A."/>
            <person name="Kanno A."/>
            <person name="Yue Z."/>
            <person name="Chen H."/>
            <person name="Li W."/>
            <person name="Chen Y."/>
            <person name="Xu X."/>
            <person name="Zhang Y."/>
            <person name="Luo S."/>
            <person name="Chen H."/>
            <person name="Gao J."/>
            <person name="Mao Z."/>
            <person name="Pires J.C."/>
            <person name="Luo M."/>
            <person name="Kudrna D."/>
            <person name="Wing R.A."/>
            <person name="Meyers B.C."/>
            <person name="Yi K."/>
            <person name="Kong H."/>
            <person name="Lavrijsen P."/>
            <person name="Sunseri F."/>
            <person name="Falavigna A."/>
            <person name="Ye Y."/>
            <person name="Leebens-Mack J.H."/>
            <person name="Chen G."/>
        </authorList>
    </citation>
    <scope>NUCLEOTIDE SEQUENCE [LARGE SCALE GENOMIC DNA]</scope>
    <source>
        <strain evidence="3">cv. DH0086</strain>
    </source>
</reference>
<name>A0A5P1E7C6_ASPOF</name>
<proteinExistence type="predicted"/>
<dbReference type="Pfam" id="PF10189">
    <property type="entry name" value="Ints3_N"/>
    <property type="match status" value="1"/>
</dbReference>
<feature type="domain" description="Integrator complex subunit 3 N-terminal" evidence="1">
    <location>
        <begin position="17"/>
        <end position="123"/>
    </location>
</feature>
<dbReference type="AlphaFoldDB" id="A0A5P1E7C6"/>
<dbReference type="Gramene" id="ONK58460">
    <property type="protein sequence ID" value="ONK58460"/>
    <property type="gene ID" value="A4U43_C09F13220"/>
</dbReference>
<dbReference type="InterPro" id="IPR045334">
    <property type="entry name" value="INTS3"/>
</dbReference>